<dbReference type="PANTHER" id="PTHR47682">
    <property type="entry name" value="TETRATRICOPEPTIDE REPEAT (TPR)-CONTAINING PROTEIN"/>
    <property type="match status" value="1"/>
</dbReference>
<dbReference type="Gene3D" id="1.25.40.10">
    <property type="entry name" value="Tetratricopeptide repeat domain"/>
    <property type="match status" value="1"/>
</dbReference>
<sequence>MAPFGVILSAVLLASSKTAPQQQLLEVCLSPGCIADGAKETLSRLCAFAPPGVQVLPGKCASACGAGPVVMDIMTDDKKIVHKRVSGDVLLNLLLEGINNKDEKEGEEKNSSCAVPNEIIEGYEIIIQADDAMSKKDYEEAAALYRQGIDAALQIALDLHVGSTHSTSTAPPPGLEWLIRAHRLEAEARIKTHDAQTALEIATKAWELSNQTNRLCLEVMAQACQELKDAKGELNALRTLLVEMDPEENAPRDVLNRMRTLGFRLAKLEREAK</sequence>
<dbReference type="CDD" id="cd02980">
    <property type="entry name" value="TRX_Fd_family"/>
    <property type="match status" value="1"/>
</dbReference>
<dbReference type="SUPFAM" id="SSF48452">
    <property type="entry name" value="TPR-like"/>
    <property type="match status" value="1"/>
</dbReference>
<organism evidence="2">
    <name type="scientific">Ditylum brightwellii</name>
    <dbReference type="NCBI Taxonomy" id="49249"/>
    <lineage>
        <taxon>Eukaryota</taxon>
        <taxon>Sar</taxon>
        <taxon>Stramenopiles</taxon>
        <taxon>Ochrophyta</taxon>
        <taxon>Bacillariophyta</taxon>
        <taxon>Mediophyceae</taxon>
        <taxon>Lithodesmiophycidae</taxon>
        <taxon>Lithodesmiales</taxon>
        <taxon>Lithodesmiaceae</taxon>
        <taxon>Ditylum</taxon>
    </lineage>
</organism>
<accession>A0A6U3QKT8</accession>
<keyword evidence="1" id="KW-0732">Signal</keyword>
<dbReference type="SUPFAM" id="SSF52833">
    <property type="entry name" value="Thioredoxin-like"/>
    <property type="match status" value="1"/>
</dbReference>
<dbReference type="PANTHER" id="PTHR47682:SF1">
    <property type="entry name" value="TETRATRICOPEPTIDE REPEAT (TPR)-CONTAINING PROTEIN"/>
    <property type="match status" value="1"/>
</dbReference>
<dbReference type="InterPro" id="IPR011990">
    <property type="entry name" value="TPR-like_helical_dom_sf"/>
</dbReference>
<proteinExistence type="predicted"/>
<dbReference type="EMBL" id="HBGN01012411">
    <property type="protein sequence ID" value="CAD9324122.1"/>
    <property type="molecule type" value="Transcribed_RNA"/>
</dbReference>
<name>A0A6U3QKT8_9STRA</name>
<reference evidence="2" key="1">
    <citation type="submission" date="2021-01" db="EMBL/GenBank/DDBJ databases">
        <authorList>
            <person name="Corre E."/>
            <person name="Pelletier E."/>
            <person name="Niang G."/>
            <person name="Scheremetjew M."/>
            <person name="Finn R."/>
            <person name="Kale V."/>
            <person name="Holt S."/>
            <person name="Cochrane G."/>
            <person name="Meng A."/>
            <person name="Brown T."/>
            <person name="Cohen L."/>
        </authorList>
    </citation>
    <scope>NUCLEOTIDE SEQUENCE</scope>
    <source>
        <strain evidence="2">Pop2</strain>
    </source>
</reference>
<gene>
    <name evidence="2" type="ORF">DBRI1063_LOCUS7903</name>
</gene>
<dbReference type="AlphaFoldDB" id="A0A6U3QKT8"/>
<evidence type="ECO:0000256" key="1">
    <source>
        <dbReference type="SAM" id="SignalP"/>
    </source>
</evidence>
<feature type="signal peptide" evidence="1">
    <location>
        <begin position="1"/>
        <end position="18"/>
    </location>
</feature>
<dbReference type="InterPro" id="IPR036249">
    <property type="entry name" value="Thioredoxin-like_sf"/>
</dbReference>
<feature type="chain" id="PRO_5030160078" evidence="1">
    <location>
        <begin position="19"/>
        <end position="273"/>
    </location>
</feature>
<protein>
    <submittedName>
        <fullName evidence="2">Uncharacterized protein</fullName>
    </submittedName>
</protein>
<evidence type="ECO:0000313" key="2">
    <source>
        <dbReference type="EMBL" id="CAD9324122.1"/>
    </source>
</evidence>